<dbReference type="RefSeq" id="WP_152712427.1">
    <property type="nucleotide sequence ID" value="NZ_VOSJ01000041.1"/>
</dbReference>
<dbReference type="NCBIfam" id="TIGR02215">
    <property type="entry name" value="phage_chp_gp8"/>
    <property type="match status" value="1"/>
</dbReference>
<evidence type="ECO:0000313" key="1">
    <source>
        <dbReference type="EMBL" id="MPR26262.1"/>
    </source>
</evidence>
<dbReference type="InterPro" id="IPR006450">
    <property type="entry name" value="Phage_HK97_gp6-like"/>
</dbReference>
<proteinExistence type="predicted"/>
<dbReference type="NCBIfam" id="TIGR01560">
    <property type="entry name" value="put_DNA_pack"/>
    <property type="match status" value="1"/>
</dbReference>
<dbReference type="Gene3D" id="1.10.3230.30">
    <property type="entry name" value="Phage gp6-like head-tail connector protein"/>
    <property type="match status" value="1"/>
</dbReference>
<keyword evidence="2" id="KW-1185">Reference proteome</keyword>
<dbReference type="InterPro" id="IPR011738">
    <property type="entry name" value="Phage_CHP"/>
</dbReference>
<dbReference type="InterPro" id="IPR021146">
    <property type="entry name" value="Phage_gp6-like_head-tail"/>
</dbReference>
<name>A0A5N7MGT1_9HYPH</name>
<dbReference type="Pfam" id="PF05135">
    <property type="entry name" value="Phage_connect_1"/>
    <property type="match status" value="1"/>
</dbReference>
<gene>
    <name evidence="1" type="ORF">FS320_13750</name>
</gene>
<reference evidence="1 2" key="1">
    <citation type="journal article" date="2019" name="Syst. Appl. Microbiol.">
        <title>Microvirga tunisiensis sp. nov., a root nodule symbiotic bacterium isolated from Lupinus micranthus and L. luteus grown in Northern Tunisia.</title>
        <authorList>
            <person name="Msaddak A."/>
            <person name="Rejili M."/>
            <person name="Duran D."/>
            <person name="Mars M."/>
            <person name="Palacios J.M."/>
            <person name="Ruiz-Argueso T."/>
            <person name="Rey L."/>
            <person name="Imperial J."/>
        </authorList>
    </citation>
    <scope>NUCLEOTIDE SEQUENCE [LARGE SCALE GENOMIC DNA]</scope>
    <source>
        <strain evidence="1 2">Lmie10</strain>
    </source>
</reference>
<organism evidence="1 2">
    <name type="scientific">Microvirga tunisiensis</name>
    <dbReference type="NCBI Taxonomy" id="2108360"/>
    <lineage>
        <taxon>Bacteria</taxon>
        <taxon>Pseudomonadati</taxon>
        <taxon>Pseudomonadota</taxon>
        <taxon>Alphaproteobacteria</taxon>
        <taxon>Hyphomicrobiales</taxon>
        <taxon>Methylobacteriaceae</taxon>
        <taxon>Microvirga</taxon>
    </lineage>
</organism>
<dbReference type="OrthoDB" id="7597216at2"/>
<accession>A0A5N7MGT1</accession>
<evidence type="ECO:0008006" key="3">
    <source>
        <dbReference type="Google" id="ProtNLM"/>
    </source>
</evidence>
<dbReference type="CDD" id="cd08054">
    <property type="entry name" value="gp6"/>
    <property type="match status" value="1"/>
</dbReference>
<dbReference type="AlphaFoldDB" id="A0A5N7MGT1"/>
<evidence type="ECO:0000313" key="2">
    <source>
        <dbReference type="Proteomes" id="UP000403266"/>
    </source>
</evidence>
<comment type="caution">
    <text evidence="1">The sequence shown here is derived from an EMBL/GenBank/DDBJ whole genome shotgun (WGS) entry which is preliminary data.</text>
</comment>
<dbReference type="EMBL" id="VOSK01000044">
    <property type="protein sequence ID" value="MPR26262.1"/>
    <property type="molecule type" value="Genomic_DNA"/>
</dbReference>
<sequence>MIPIFISGPAVEPITLEEMKAYLRVDDDDGTQDELITGLVKAARLMVEAASRRILIEQHWRVVLDRFPAGGTILLPLSPLIAVDGIKVTDASGTASDVPASAFDTDTLSEPPRIAVADAPEPGKPRNGISIELRAGYGAAPEAVPATLKLAIRILVAHWFENRGDVVGEQILPPEALALVAPFQRARI</sequence>
<dbReference type="Proteomes" id="UP000403266">
    <property type="component" value="Unassembled WGS sequence"/>
</dbReference>
<protein>
    <recommendedName>
        <fullName evidence="3">Phage gp6-like head-tail connector protein</fullName>
    </recommendedName>
</protein>